<evidence type="ECO:0000256" key="14">
    <source>
        <dbReference type="SAM" id="Phobius"/>
    </source>
</evidence>
<dbReference type="SMART" id="SM00082">
    <property type="entry name" value="LRRCT"/>
    <property type="match status" value="1"/>
</dbReference>
<keyword evidence="7" id="KW-0677">Repeat</keyword>
<accession>A0A8C9V8K0</accession>
<dbReference type="InterPro" id="IPR032675">
    <property type="entry name" value="LRR_dom_sf"/>
</dbReference>
<feature type="signal peptide" evidence="15">
    <location>
        <begin position="1"/>
        <end position="32"/>
    </location>
</feature>
<keyword evidence="13" id="KW-0395">Inflammatory response</keyword>
<evidence type="ECO:0000256" key="5">
    <source>
        <dbReference type="ARBA" id="ARBA00022692"/>
    </source>
</evidence>
<dbReference type="GeneTree" id="ENSGT00940000166529"/>
<evidence type="ECO:0000256" key="15">
    <source>
        <dbReference type="SAM" id="SignalP"/>
    </source>
</evidence>
<protein>
    <submittedName>
        <fullName evidence="17">Toll-like receptor 3</fullName>
    </submittedName>
</protein>
<dbReference type="InterPro" id="IPR000157">
    <property type="entry name" value="TIR_dom"/>
</dbReference>
<dbReference type="SUPFAM" id="SSF52200">
    <property type="entry name" value="Toll/Interleukin receptor TIR domain"/>
    <property type="match status" value="1"/>
</dbReference>
<keyword evidence="3" id="KW-0399">Innate immunity</keyword>
<evidence type="ECO:0000256" key="11">
    <source>
        <dbReference type="ARBA" id="ARBA00023170"/>
    </source>
</evidence>
<dbReference type="FunFam" id="3.80.10.10:FF:000137">
    <property type="entry name" value="Toll-like receptor 3"/>
    <property type="match status" value="1"/>
</dbReference>
<dbReference type="SUPFAM" id="SSF52058">
    <property type="entry name" value="L domain-like"/>
    <property type="match status" value="3"/>
</dbReference>
<dbReference type="PROSITE" id="PS51450">
    <property type="entry name" value="LRR"/>
    <property type="match status" value="2"/>
</dbReference>
<name>A0A8C9V8K0_SCLFO</name>
<evidence type="ECO:0000256" key="3">
    <source>
        <dbReference type="ARBA" id="ARBA00022588"/>
    </source>
</evidence>
<dbReference type="Gene3D" id="3.40.50.10140">
    <property type="entry name" value="Toll/interleukin-1 receptor homology (TIR) domain"/>
    <property type="match status" value="1"/>
</dbReference>
<dbReference type="PANTHER" id="PTHR24365:SF524">
    <property type="entry name" value="TOLL-LIKE RECEPTOR 3"/>
    <property type="match status" value="1"/>
</dbReference>
<dbReference type="SMART" id="SM00255">
    <property type="entry name" value="TIR"/>
    <property type="match status" value="1"/>
</dbReference>
<evidence type="ECO:0000256" key="4">
    <source>
        <dbReference type="ARBA" id="ARBA00022614"/>
    </source>
</evidence>
<evidence type="ECO:0000313" key="18">
    <source>
        <dbReference type="Proteomes" id="UP000694397"/>
    </source>
</evidence>
<gene>
    <name evidence="17" type="primary">tlr3</name>
</gene>
<evidence type="ECO:0000256" key="7">
    <source>
        <dbReference type="ARBA" id="ARBA00022737"/>
    </source>
</evidence>
<dbReference type="InterPro" id="IPR003591">
    <property type="entry name" value="Leu-rich_rpt_typical-subtyp"/>
</dbReference>
<reference evidence="17 18" key="1">
    <citation type="submission" date="2019-04" db="EMBL/GenBank/DDBJ databases">
        <authorList>
            <consortium name="Wellcome Sanger Institute Data Sharing"/>
        </authorList>
    </citation>
    <scope>NUCLEOTIDE SEQUENCE [LARGE SCALE GENOMIC DNA]</scope>
</reference>
<dbReference type="Gene3D" id="3.80.10.10">
    <property type="entry name" value="Ribonuclease Inhibitor"/>
    <property type="match status" value="1"/>
</dbReference>
<evidence type="ECO:0000256" key="1">
    <source>
        <dbReference type="ARBA" id="ARBA00004479"/>
    </source>
</evidence>
<keyword evidence="9 14" id="KW-1133">Transmembrane helix</keyword>
<keyword evidence="10 14" id="KW-0472">Membrane</keyword>
<evidence type="ECO:0000259" key="16">
    <source>
        <dbReference type="PROSITE" id="PS50104"/>
    </source>
</evidence>
<evidence type="ECO:0000256" key="6">
    <source>
        <dbReference type="ARBA" id="ARBA00022729"/>
    </source>
</evidence>
<comment type="subcellular location">
    <subcellularLocation>
        <location evidence="1">Membrane</location>
        <topology evidence="1">Single-pass type I membrane protein</topology>
    </subcellularLocation>
</comment>
<feature type="transmembrane region" description="Helical" evidence="14">
    <location>
        <begin position="711"/>
        <end position="732"/>
    </location>
</feature>
<dbReference type="InterPro" id="IPR001611">
    <property type="entry name" value="Leu-rich_rpt"/>
</dbReference>
<dbReference type="GO" id="GO:0005886">
    <property type="term" value="C:plasma membrane"/>
    <property type="evidence" value="ECO:0007669"/>
    <property type="project" value="TreeGrafter"/>
</dbReference>
<dbReference type="InterPro" id="IPR035897">
    <property type="entry name" value="Toll_tir_struct_dom_sf"/>
</dbReference>
<keyword evidence="4" id="KW-0433">Leucine-rich repeat</keyword>
<dbReference type="GO" id="GO:0045087">
    <property type="term" value="P:innate immune response"/>
    <property type="evidence" value="ECO:0007669"/>
    <property type="project" value="UniProtKB-KW"/>
</dbReference>
<evidence type="ECO:0000256" key="8">
    <source>
        <dbReference type="ARBA" id="ARBA00022859"/>
    </source>
</evidence>
<dbReference type="GO" id="GO:0006954">
    <property type="term" value="P:inflammatory response"/>
    <property type="evidence" value="ECO:0007669"/>
    <property type="project" value="UniProtKB-KW"/>
</dbReference>
<keyword evidence="8" id="KW-0391">Immunity</keyword>
<reference evidence="17" key="2">
    <citation type="submission" date="2025-08" db="UniProtKB">
        <authorList>
            <consortium name="Ensembl"/>
        </authorList>
    </citation>
    <scope>IDENTIFICATION</scope>
</reference>
<reference evidence="17" key="3">
    <citation type="submission" date="2025-09" db="UniProtKB">
        <authorList>
            <consortium name="Ensembl"/>
        </authorList>
    </citation>
    <scope>IDENTIFICATION</scope>
</reference>
<feature type="domain" description="TIR" evidence="16">
    <location>
        <begin position="761"/>
        <end position="902"/>
    </location>
</feature>
<evidence type="ECO:0000256" key="13">
    <source>
        <dbReference type="ARBA" id="ARBA00023198"/>
    </source>
</evidence>
<dbReference type="PANTHER" id="PTHR24365">
    <property type="entry name" value="TOLL-LIKE RECEPTOR"/>
    <property type="match status" value="1"/>
</dbReference>
<comment type="similarity">
    <text evidence="2">Belongs to the Toll-like receptor family.</text>
</comment>
<dbReference type="Ensembl" id="ENSSFOT00015033060.2">
    <property type="protein sequence ID" value="ENSSFOP00015032696.2"/>
    <property type="gene ID" value="ENSSFOG00015020904.2"/>
</dbReference>
<keyword evidence="5 14" id="KW-0812">Transmembrane</keyword>
<dbReference type="OrthoDB" id="676979at2759"/>
<sequence>EPHTHRRVMARSLRPLHLLLVLLLCVLGCSHAGPGKAVCRVVRLTADCSHLSLEEVPADLPANITALDVSHNRLRKLPPVVLGRYPQLQLLQAGYNSIQALEADLCRMLPLLRKLRVQHNVIHLLKEANLVHCSGLTELNLASNRLKLLGDPFLPLKSLVSLDVSANGLSSARLGTQPQMGGLRELSLSGNKMSTLQKDDFSCLCNSSVQVLRLGSLPLKNLEPGCLKPLEGLRELVLDGTKLGPNLTDQLCQELKGSAIDRLSLRDVHLTSVLHTTFMGLADTNITAVDLSRNEMSSMANGSLRWLRTLKLLSMEENNFRQLTREMFVGLDSLRSLVLRNALAKSRSWYAVIEDYAFSPLRCLESLFLDRTTFRGLTAQTFSGLVSLQYLNLSWSKFDLKIVTNESFASLSNSPLRTLNLTETGITRLADGAFASLGNLSTLLLGYNFISQNLSGSEFRGLSRIQKIHLSFNNQKIRLTSWSFQHVPTLRTLMLRRALTGTLDLKPSPFQPLQELSVLDLSNNNIANINSDLLSGLHNLRVLYLQHNNLARIWKSANPGGPLLFLRGLENLTVLELDYNGFDEIPAAGLQGLRKLQELSLGGNMLDFLREGIFSDMVSLRSLNLQKNLITSVQKSVFQPALANLSVLHMERNPFDCTCDSILWFAEWLNGTDASVPQRDSYVCNTPSAYFNKTISQFEPLSCRDTTPFQALYVFTSTTVLIVMATALVFHFQGWRIQFYWSVLVSRTLGFREVDRGEERFQYDAYVIHAQKDRRWVERHLLSLEDKQLRFCLEDRDFVPGRTRLECIVDMMRQSRKIVFVVTETLLNDPWCTQYKAHHAIQQVIEESRDSVVLVFLEDVPDHRLVRALLLRRGMLRSRCLLNWPPQRERRPAFQQSLWVALGSSNRIQ</sequence>
<keyword evidence="18" id="KW-1185">Reference proteome</keyword>
<evidence type="ECO:0000256" key="10">
    <source>
        <dbReference type="ARBA" id="ARBA00023136"/>
    </source>
</evidence>
<keyword evidence="11" id="KW-0675">Receptor</keyword>
<feature type="chain" id="PRO_5034838630" evidence="15">
    <location>
        <begin position="33"/>
        <end position="909"/>
    </location>
</feature>
<dbReference type="Pfam" id="PF17968">
    <property type="entry name" value="Tlr3_TMD"/>
    <property type="match status" value="1"/>
</dbReference>
<keyword evidence="6 15" id="KW-0732">Signal</keyword>
<dbReference type="AlphaFoldDB" id="A0A8C9V8K0"/>
<proteinExistence type="inferred from homology"/>
<evidence type="ECO:0000313" key="17">
    <source>
        <dbReference type="Ensembl" id="ENSSFOP00015032696.2"/>
    </source>
</evidence>
<dbReference type="SMART" id="SM00369">
    <property type="entry name" value="LRR_TYP"/>
    <property type="match status" value="15"/>
</dbReference>
<dbReference type="GO" id="GO:0038023">
    <property type="term" value="F:signaling receptor activity"/>
    <property type="evidence" value="ECO:0007669"/>
    <property type="project" value="TreeGrafter"/>
</dbReference>
<dbReference type="Proteomes" id="UP000694397">
    <property type="component" value="Chromosome 16"/>
</dbReference>
<dbReference type="PROSITE" id="PS50104">
    <property type="entry name" value="TIR"/>
    <property type="match status" value="1"/>
</dbReference>
<evidence type="ECO:0000256" key="9">
    <source>
        <dbReference type="ARBA" id="ARBA00022989"/>
    </source>
</evidence>
<dbReference type="Pfam" id="PF01582">
    <property type="entry name" value="TIR"/>
    <property type="match status" value="1"/>
</dbReference>
<organism evidence="17 18">
    <name type="scientific">Scleropages formosus</name>
    <name type="common">Asian bonytongue</name>
    <name type="synonym">Osteoglossum formosum</name>
    <dbReference type="NCBI Taxonomy" id="113540"/>
    <lineage>
        <taxon>Eukaryota</taxon>
        <taxon>Metazoa</taxon>
        <taxon>Chordata</taxon>
        <taxon>Craniata</taxon>
        <taxon>Vertebrata</taxon>
        <taxon>Euteleostomi</taxon>
        <taxon>Actinopterygii</taxon>
        <taxon>Neopterygii</taxon>
        <taxon>Teleostei</taxon>
        <taxon>Osteoglossocephala</taxon>
        <taxon>Osteoglossomorpha</taxon>
        <taxon>Osteoglossiformes</taxon>
        <taxon>Osteoglossidae</taxon>
        <taxon>Scleropages</taxon>
    </lineage>
</organism>
<evidence type="ECO:0000256" key="12">
    <source>
        <dbReference type="ARBA" id="ARBA00023180"/>
    </source>
</evidence>
<keyword evidence="12" id="KW-0325">Glycoprotein</keyword>
<dbReference type="InterPro" id="IPR000483">
    <property type="entry name" value="Cys-rich_flank_reg_C"/>
</dbReference>
<dbReference type="InterPro" id="IPR041015">
    <property type="entry name" value="TLR3_TMD"/>
</dbReference>
<dbReference type="Pfam" id="PF13855">
    <property type="entry name" value="LRR_8"/>
    <property type="match status" value="5"/>
</dbReference>
<dbReference type="GO" id="GO:0002224">
    <property type="term" value="P:toll-like receptor signaling pathway"/>
    <property type="evidence" value="ECO:0007669"/>
    <property type="project" value="TreeGrafter"/>
</dbReference>
<evidence type="ECO:0000256" key="2">
    <source>
        <dbReference type="ARBA" id="ARBA00009634"/>
    </source>
</evidence>